<reference evidence="1 2" key="1">
    <citation type="submission" date="2021-08" db="EMBL/GenBank/DDBJ databases">
        <title>Draft Genome Sequence of Phanerochaete sordida strain YK-624.</title>
        <authorList>
            <person name="Mori T."/>
            <person name="Dohra H."/>
            <person name="Suzuki T."/>
            <person name="Kawagishi H."/>
            <person name="Hirai H."/>
        </authorList>
    </citation>
    <scope>NUCLEOTIDE SEQUENCE [LARGE SCALE GENOMIC DNA]</scope>
    <source>
        <strain evidence="1 2">YK-624</strain>
    </source>
</reference>
<comment type="caution">
    <text evidence="1">The sequence shown here is derived from an EMBL/GenBank/DDBJ whole genome shotgun (WGS) entry which is preliminary data.</text>
</comment>
<sequence>MSDVLVAGADTHKGVLYALSGRSPRGGPDMAFSGVDARFPACGMVLSTISGGPSAELRCPGSNARAFSRRQRAFPGPPRAQLPVRNVRRMHSFQMLLCSVPDQSRFPG</sequence>
<dbReference type="EMBL" id="BPQB01000127">
    <property type="protein sequence ID" value="GJE99967.1"/>
    <property type="molecule type" value="Genomic_DNA"/>
</dbReference>
<dbReference type="Proteomes" id="UP000703269">
    <property type="component" value="Unassembled WGS sequence"/>
</dbReference>
<organism evidence="1 2">
    <name type="scientific">Phanerochaete sordida</name>
    <dbReference type="NCBI Taxonomy" id="48140"/>
    <lineage>
        <taxon>Eukaryota</taxon>
        <taxon>Fungi</taxon>
        <taxon>Dikarya</taxon>
        <taxon>Basidiomycota</taxon>
        <taxon>Agaricomycotina</taxon>
        <taxon>Agaricomycetes</taxon>
        <taxon>Polyporales</taxon>
        <taxon>Phanerochaetaceae</taxon>
        <taxon>Phanerochaete</taxon>
    </lineage>
</organism>
<evidence type="ECO:0000313" key="2">
    <source>
        <dbReference type="Proteomes" id="UP000703269"/>
    </source>
</evidence>
<name>A0A9P3GR38_9APHY</name>
<proteinExistence type="predicted"/>
<accession>A0A9P3GR38</accession>
<evidence type="ECO:0000313" key="1">
    <source>
        <dbReference type="EMBL" id="GJE99967.1"/>
    </source>
</evidence>
<gene>
    <name evidence="1" type="ORF">PsYK624_162430</name>
</gene>
<dbReference type="AlphaFoldDB" id="A0A9P3GR38"/>
<protein>
    <submittedName>
        <fullName evidence="1">Uncharacterized protein</fullName>
    </submittedName>
</protein>
<keyword evidence="2" id="KW-1185">Reference proteome</keyword>